<gene>
    <name evidence="2" type="ORF">VZ94_01235</name>
</gene>
<evidence type="ECO:0000256" key="1">
    <source>
        <dbReference type="SAM" id="Coils"/>
    </source>
</evidence>
<organism evidence="2 3">
    <name type="scientific">Methylocucumis oryzae</name>
    <dbReference type="NCBI Taxonomy" id="1632867"/>
    <lineage>
        <taxon>Bacteria</taxon>
        <taxon>Pseudomonadati</taxon>
        <taxon>Pseudomonadota</taxon>
        <taxon>Gammaproteobacteria</taxon>
        <taxon>Methylococcales</taxon>
        <taxon>Methylococcaceae</taxon>
        <taxon>Methylocucumis</taxon>
    </lineage>
</organism>
<dbReference type="AlphaFoldDB" id="A0A0F3IQS8"/>
<evidence type="ECO:0000313" key="3">
    <source>
        <dbReference type="Proteomes" id="UP000033684"/>
    </source>
</evidence>
<protein>
    <recommendedName>
        <fullName evidence="4">TIGR02449 family protein</fullName>
    </recommendedName>
</protein>
<dbReference type="OrthoDB" id="6120894at2"/>
<feature type="coiled-coil region" evidence="1">
    <location>
        <begin position="12"/>
        <end position="53"/>
    </location>
</feature>
<evidence type="ECO:0008006" key="4">
    <source>
        <dbReference type="Google" id="ProtNLM"/>
    </source>
</evidence>
<keyword evidence="1" id="KW-0175">Coiled coil</keyword>
<reference evidence="2 3" key="2">
    <citation type="journal article" date="2016" name="Microb. Ecol.">
        <title>Genome Characteristics of a Novel Type I Methanotroph (Sn10-6) Isolated from a Flooded Indian Rice Field.</title>
        <authorList>
            <person name="Rahalkar M.C."/>
            <person name="Pandit P.S."/>
            <person name="Dhakephalkar P.K."/>
            <person name="Pore S."/>
            <person name="Arora P."/>
            <person name="Kapse N."/>
        </authorList>
    </citation>
    <scope>NUCLEOTIDE SEQUENCE [LARGE SCALE GENOMIC DNA]</scope>
    <source>
        <strain evidence="2 3">Sn10-6</strain>
    </source>
</reference>
<dbReference type="InterPro" id="IPR012662">
    <property type="entry name" value="CHP02449"/>
</dbReference>
<comment type="caution">
    <text evidence="2">The sequence shown here is derived from an EMBL/GenBank/DDBJ whole genome shotgun (WGS) entry which is preliminary data.</text>
</comment>
<dbReference type="RefSeq" id="WP_045777850.1">
    <property type="nucleotide sequence ID" value="NZ_LAJX01000009.1"/>
</dbReference>
<sequence>MTQTLPNPLTELKALETKIDTLIGQFDTVRNENRLLKTKQEELIEEKARLLEKTALARTRVEAMISRLKAMEQDI</sequence>
<name>A0A0F3IQS8_9GAMM</name>
<dbReference type="NCBIfam" id="TIGR02449">
    <property type="entry name" value="TIGR02449 family protein"/>
    <property type="match status" value="1"/>
</dbReference>
<dbReference type="PATRIC" id="fig|1632867.3.peg.5617"/>
<reference evidence="3" key="1">
    <citation type="submission" date="2015-03" db="EMBL/GenBank/DDBJ databases">
        <title>Draft genome sequence of a novel methanotroph (Sn10-6) isolated from flooded ricefield rhizosphere in India.</title>
        <authorList>
            <person name="Pandit P.S."/>
            <person name="Pore S.D."/>
            <person name="Arora P."/>
            <person name="Kapse N.G."/>
            <person name="Dhakephalkar P.K."/>
            <person name="Rahalkar M.C."/>
        </authorList>
    </citation>
    <scope>NUCLEOTIDE SEQUENCE [LARGE SCALE GENOMIC DNA]</scope>
    <source>
        <strain evidence="3">Sn10-6</strain>
    </source>
</reference>
<keyword evidence="3" id="KW-1185">Reference proteome</keyword>
<evidence type="ECO:0000313" key="2">
    <source>
        <dbReference type="EMBL" id="KJV07959.1"/>
    </source>
</evidence>
<proteinExistence type="predicted"/>
<dbReference type="Proteomes" id="UP000033684">
    <property type="component" value="Unassembled WGS sequence"/>
</dbReference>
<dbReference type="EMBL" id="LAJX01000009">
    <property type="protein sequence ID" value="KJV07959.1"/>
    <property type="molecule type" value="Genomic_DNA"/>
</dbReference>
<accession>A0A0F3IQS8</accession>